<evidence type="ECO:0000256" key="5">
    <source>
        <dbReference type="ARBA" id="ARBA00022692"/>
    </source>
</evidence>
<dbReference type="PANTHER" id="PTHR31686:SF1">
    <property type="entry name" value="SULFITE EFFLUX PUMP SSU1"/>
    <property type="match status" value="1"/>
</dbReference>
<keyword evidence="10" id="KW-1185">Reference proteome</keyword>
<feature type="transmembrane region" description="Helical" evidence="8">
    <location>
        <begin position="198"/>
        <end position="222"/>
    </location>
</feature>
<protein>
    <submittedName>
        <fullName evidence="9">Plasma membrane sulfite pump involved in sulfite metabolism</fullName>
    </submittedName>
</protein>
<keyword evidence="7 8" id="KW-0472">Membrane</keyword>
<dbReference type="OrthoDB" id="1099at2759"/>
<feature type="transmembrane region" description="Helical" evidence="8">
    <location>
        <begin position="301"/>
        <end position="332"/>
    </location>
</feature>
<gene>
    <name evidence="9" type="primary">SSU1</name>
    <name evidence="9" type="ORF">KQ657_004330</name>
</gene>
<dbReference type="Gene3D" id="1.50.10.150">
    <property type="entry name" value="Voltage-dependent anion channel"/>
    <property type="match status" value="1"/>
</dbReference>
<reference evidence="9" key="1">
    <citation type="submission" date="2021-03" db="EMBL/GenBank/DDBJ databases">
        <authorList>
            <person name="Palmer J.M."/>
        </authorList>
    </citation>
    <scope>NUCLEOTIDE SEQUENCE</scope>
    <source>
        <strain evidence="9">ARV_011</strain>
    </source>
</reference>
<comment type="similarity">
    <text evidence="2">Belongs to the tellurite-resistance/dicarboxylate transporter (TDT) family.</text>
</comment>
<feature type="transmembrane region" description="Helical" evidence="8">
    <location>
        <begin position="234"/>
        <end position="255"/>
    </location>
</feature>
<dbReference type="InterPro" id="IPR038665">
    <property type="entry name" value="Voltage-dep_anion_channel_sf"/>
</dbReference>
<feature type="transmembrane region" description="Helical" evidence="8">
    <location>
        <begin position="121"/>
        <end position="146"/>
    </location>
</feature>
<comment type="subcellular location">
    <subcellularLocation>
        <location evidence="1">Cell membrane</location>
        <topology evidence="1">Multi-pass membrane protein</topology>
    </subcellularLocation>
</comment>
<proteinExistence type="inferred from homology"/>
<dbReference type="AlphaFoldDB" id="A0A9P8AJA4"/>
<organism evidence="9 10">
    <name type="scientific">Scheffersomyces spartinae</name>
    <dbReference type="NCBI Taxonomy" id="45513"/>
    <lineage>
        <taxon>Eukaryota</taxon>
        <taxon>Fungi</taxon>
        <taxon>Dikarya</taxon>
        <taxon>Ascomycota</taxon>
        <taxon>Saccharomycotina</taxon>
        <taxon>Pichiomycetes</taxon>
        <taxon>Debaryomycetaceae</taxon>
        <taxon>Scheffersomyces</taxon>
    </lineage>
</organism>
<evidence type="ECO:0000256" key="7">
    <source>
        <dbReference type="ARBA" id="ARBA00023136"/>
    </source>
</evidence>
<dbReference type="Proteomes" id="UP000790833">
    <property type="component" value="Unassembled WGS sequence"/>
</dbReference>
<dbReference type="CDD" id="cd09318">
    <property type="entry name" value="TDT_SSU1"/>
    <property type="match status" value="1"/>
</dbReference>
<dbReference type="EMBL" id="JAHMUF010000006">
    <property type="protein sequence ID" value="KAG7194654.1"/>
    <property type="molecule type" value="Genomic_DNA"/>
</dbReference>
<sequence>MSTLGTPGIYERLMEVIDQRLVKGFHPAFFVPIMGTGIASCILYRFPYPAEWLKVCGVIMFGFAVFFFLTSMFFFTWSCLKYKGYWSKFNSDTAIAPFMGCLAMGYTTLVNFLYFLTLKRWIIGIYVLWWIAVLMSLYCAIVVFYFALIAKKHGNQNELDPRNLHSVLLLPIVTLTVVASSGGLFLQDLPTLNLKITTMFFIYILWSNAIALATIILAVYFWKLLVYKVPPTNMVFTSFLPIGVLGQGAFAILLFGKNAATLVADHTDTLITSDHIRFLNEVGIKGLQISGNDLGAILASIFVFITSFIALLLISFGYFCTVIAIISCLSKIRPFTKNYNRKFAYHPHDTHKLRGLIGFNRSFWAMTFPLGTMSLSNTELSVLFGDCNAFKVVGAMYGTSLIVIVLVCIGGVVHTGIKDMTSIISPPQENSKV</sequence>
<evidence type="ECO:0000256" key="2">
    <source>
        <dbReference type="ARBA" id="ARBA00008566"/>
    </source>
</evidence>
<evidence type="ECO:0000313" key="9">
    <source>
        <dbReference type="EMBL" id="KAG7194654.1"/>
    </source>
</evidence>
<dbReference type="InterPro" id="IPR051629">
    <property type="entry name" value="Sulfite_efflux_TDT"/>
</dbReference>
<keyword evidence="5 8" id="KW-0812">Transmembrane</keyword>
<keyword evidence="4" id="KW-1003">Cell membrane</keyword>
<keyword evidence="6 8" id="KW-1133">Transmembrane helix</keyword>
<feature type="transmembrane region" description="Helical" evidence="8">
    <location>
        <begin position="28"/>
        <end position="46"/>
    </location>
</feature>
<dbReference type="InterPro" id="IPR004695">
    <property type="entry name" value="SLAC1/Mae1/Ssu1/TehA"/>
</dbReference>
<evidence type="ECO:0000256" key="4">
    <source>
        <dbReference type="ARBA" id="ARBA00022475"/>
    </source>
</evidence>
<dbReference type="Pfam" id="PF03595">
    <property type="entry name" value="SLAC1"/>
    <property type="match status" value="1"/>
</dbReference>
<feature type="transmembrane region" description="Helical" evidence="8">
    <location>
        <begin position="52"/>
        <end position="75"/>
    </location>
</feature>
<evidence type="ECO:0000256" key="3">
    <source>
        <dbReference type="ARBA" id="ARBA00022448"/>
    </source>
</evidence>
<feature type="transmembrane region" description="Helical" evidence="8">
    <location>
        <begin position="95"/>
        <end position="115"/>
    </location>
</feature>
<dbReference type="GO" id="GO:0005886">
    <property type="term" value="C:plasma membrane"/>
    <property type="evidence" value="ECO:0007669"/>
    <property type="project" value="UniProtKB-SubCell"/>
</dbReference>
<evidence type="ECO:0000256" key="1">
    <source>
        <dbReference type="ARBA" id="ARBA00004651"/>
    </source>
</evidence>
<evidence type="ECO:0000313" key="10">
    <source>
        <dbReference type="Proteomes" id="UP000790833"/>
    </source>
</evidence>
<dbReference type="RefSeq" id="XP_043050201.1">
    <property type="nucleotide sequence ID" value="XM_043195004.1"/>
</dbReference>
<keyword evidence="3" id="KW-0813">Transport</keyword>
<comment type="caution">
    <text evidence="9">The sequence shown here is derived from an EMBL/GenBank/DDBJ whole genome shotgun (WGS) entry which is preliminary data.</text>
</comment>
<evidence type="ECO:0000256" key="8">
    <source>
        <dbReference type="SAM" id="Phobius"/>
    </source>
</evidence>
<accession>A0A9P8AJA4</accession>
<dbReference type="GO" id="GO:0000319">
    <property type="term" value="F:sulfite transmembrane transporter activity"/>
    <property type="evidence" value="ECO:0007669"/>
    <property type="project" value="TreeGrafter"/>
</dbReference>
<dbReference type="GeneID" id="66117704"/>
<dbReference type="PANTHER" id="PTHR31686">
    <property type="match status" value="1"/>
</dbReference>
<evidence type="ECO:0000256" key="6">
    <source>
        <dbReference type="ARBA" id="ARBA00022989"/>
    </source>
</evidence>
<feature type="transmembrane region" description="Helical" evidence="8">
    <location>
        <begin position="395"/>
        <end position="417"/>
    </location>
</feature>
<feature type="transmembrane region" description="Helical" evidence="8">
    <location>
        <begin position="167"/>
        <end position="186"/>
    </location>
</feature>
<name>A0A9P8AJA4_9ASCO</name>